<evidence type="ECO:0000256" key="1">
    <source>
        <dbReference type="ARBA" id="ARBA00022737"/>
    </source>
</evidence>
<dbReference type="InterPro" id="IPR002110">
    <property type="entry name" value="Ankyrin_rpt"/>
</dbReference>
<keyword evidence="5" id="KW-1185">Reference proteome</keyword>
<dbReference type="Gene3D" id="1.25.40.20">
    <property type="entry name" value="Ankyrin repeat-containing domain"/>
    <property type="match status" value="3"/>
</dbReference>
<name>A0AA88XK48_PINIB</name>
<evidence type="ECO:0000256" key="3">
    <source>
        <dbReference type="PROSITE-ProRule" id="PRU00023"/>
    </source>
</evidence>
<dbReference type="PROSITE" id="PS50297">
    <property type="entry name" value="ANK_REP_REGION"/>
    <property type="match status" value="3"/>
</dbReference>
<dbReference type="SUPFAM" id="SSF48403">
    <property type="entry name" value="Ankyrin repeat"/>
    <property type="match status" value="1"/>
</dbReference>
<dbReference type="Pfam" id="PF12796">
    <property type="entry name" value="Ank_2"/>
    <property type="match status" value="2"/>
</dbReference>
<keyword evidence="1" id="KW-0677">Repeat</keyword>
<dbReference type="SMART" id="SM00248">
    <property type="entry name" value="ANK"/>
    <property type="match status" value="7"/>
</dbReference>
<dbReference type="PANTHER" id="PTHR24198">
    <property type="entry name" value="ANKYRIN REPEAT AND PROTEIN KINASE DOMAIN-CONTAINING PROTEIN"/>
    <property type="match status" value="1"/>
</dbReference>
<comment type="caution">
    <text evidence="4">The sequence shown here is derived from an EMBL/GenBank/DDBJ whole genome shotgun (WGS) entry which is preliminary data.</text>
</comment>
<gene>
    <name evidence="4" type="ORF">FSP39_003498</name>
</gene>
<feature type="non-terminal residue" evidence="4">
    <location>
        <position position="1"/>
    </location>
</feature>
<proteinExistence type="predicted"/>
<evidence type="ECO:0000313" key="4">
    <source>
        <dbReference type="EMBL" id="KAK3087244.1"/>
    </source>
</evidence>
<accession>A0AA88XK48</accession>
<dbReference type="EMBL" id="VSWD01000011">
    <property type="protein sequence ID" value="KAK3087244.1"/>
    <property type="molecule type" value="Genomic_DNA"/>
</dbReference>
<reference evidence="4" key="1">
    <citation type="submission" date="2019-08" db="EMBL/GenBank/DDBJ databases">
        <title>The improved chromosome-level genome for the pearl oyster Pinctada fucata martensii using PacBio sequencing and Hi-C.</title>
        <authorList>
            <person name="Zheng Z."/>
        </authorList>
    </citation>
    <scope>NUCLEOTIDE SEQUENCE</scope>
    <source>
        <strain evidence="4">ZZ-2019</strain>
        <tissue evidence="4">Adductor muscle</tissue>
    </source>
</reference>
<keyword evidence="2 3" id="KW-0040">ANK repeat</keyword>
<sequence length="422" mass="47855">FDVPELHDAVFRQNFNLVKRLVAERHNLNISISSPKFMKQRKDNITYMAGFFRGATPLMVACHTGNLRIVCLLVEKGAIVNKTDSIGVTPFAIACARNHLPVCKYLRRRGALTEIRDDLFGMTPLHVACRMGHTSLAKWLSAHGSNVHACDFTGKSTMHFAAWSYNIELIKFLVSKNVSLNSKDKNGDTPLHYIVSNHDLVPDHIEKHFCACEYETAAAIIDQISTIEQYQLSISIHREEDREMGTCKSTDIWYAAETMLKSGANPNAVNYKEETPLHLLASCLPASYLTRGYVITFETKVNQEMLVLMLILLKMGAEPEKLTKLGKSATALCLEQYNQLAAKILNRYMDVCTTVSVEDHDVCTAFIQRYGARYLQKEKQFERQLEQISDTVIEPQRRRSVVQVCREAMRSVNRYIQEVIVG</sequence>
<dbReference type="PROSITE" id="PS50088">
    <property type="entry name" value="ANK_REPEAT"/>
    <property type="match status" value="4"/>
</dbReference>
<feature type="repeat" description="ANK" evidence="3">
    <location>
        <begin position="86"/>
        <end position="118"/>
    </location>
</feature>
<organism evidence="4 5">
    <name type="scientific">Pinctada imbricata</name>
    <name type="common">Atlantic pearl-oyster</name>
    <name type="synonym">Pinctada martensii</name>
    <dbReference type="NCBI Taxonomy" id="66713"/>
    <lineage>
        <taxon>Eukaryota</taxon>
        <taxon>Metazoa</taxon>
        <taxon>Spiralia</taxon>
        <taxon>Lophotrochozoa</taxon>
        <taxon>Mollusca</taxon>
        <taxon>Bivalvia</taxon>
        <taxon>Autobranchia</taxon>
        <taxon>Pteriomorphia</taxon>
        <taxon>Pterioida</taxon>
        <taxon>Pterioidea</taxon>
        <taxon>Pteriidae</taxon>
        <taxon>Pinctada</taxon>
    </lineage>
</organism>
<protein>
    <submittedName>
        <fullName evidence="4">Uncharacterized protein</fullName>
    </submittedName>
</protein>
<feature type="repeat" description="ANK" evidence="3">
    <location>
        <begin position="153"/>
        <end position="185"/>
    </location>
</feature>
<dbReference type="InterPro" id="IPR036770">
    <property type="entry name" value="Ankyrin_rpt-contain_sf"/>
</dbReference>
<dbReference type="Proteomes" id="UP001186944">
    <property type="component" value="Unassembled WGS sequence"/>
</dbReference>
<evidence type="ECO:0000256" key="2">
    <source>
        <dbReference type="ARBA" id="ARBA00023043"/>
    </source>
</evidence>
<feature type="repeat" description="ANK" evidence="3">
    <location>
        <begin position="53"/>
        <end position="85"/>
    </location>
</feature>
<feature type="repeat" description="ANK" evidence="3">
    <location>
        <begin position="120"/>
        <end position="152"/>
    </location>
</feature>
<dbReference type="PRINTS" id="PR01415">
    <property type="entry name" value="ANKYRIN"/>
</dbReference>
<evidence type="ECO:0000313" key="5">
    <source>
        <dbReference type="Proteomes" id="UP001186944"/>
    </source>
</evidence>
<dbReference type="AlphaFoldDB" id="A0AA88XK48"/>
<dbReference type="PANTHER" id="PTHR24198:SF165">
    <property type="entry name" value="ANKYRIN REPEAT-CONTAINING PROTEIN-RELATED"/>
    <property type="match status" value="1"/>
</dbReference>